<evidence type="ECO:0000313" key="3">
    <source>
        <dbReference type="Proteomes" id="UP000052013"/>
    </source>
</evidence>
<dbReference type="InterPro" id="IPR050523">
    <property type="entry name" value="AKR_Detox_Biosynth"/>
</dbReference>
<protein>
    <submittedName>
        <fullName evidence="2">Aldo keto reductase</fullName>
    </submittedName>
</protein>
<dbReference type="CDD" id="cd19092">
    <property type="entry name" value="AKR_BsYcsN_EcYdhF-like"/>
    <property type="match status" value="1"/>
</dbReference>
<dbReference type="STRING" id="1423739.FC85_GL002529"/>
<accession>A0A0R1SMS8</accession>
<feature type="domain" description="NADP-dependent oxidoreductase" evidence="1">
    <location>
        <begin position="16"/>
        <end position="305"/>
    </location>
</feature>
<dbReference type="SUPFAM" id="SSF51430">
    <property type="entry name" value="NAD(P)-linked oxidoreductase"/>
    <property type="match status" value="1"/>
</dbReference>
<proteinExistence type="predicted"/>
<dbReference type="Gene3D" id="3.20.20.100">
    <property type="entry name" value="NADP-dependent oxidoreductase domain"/>
    <property type="match status" value="1"/>
</dbReference>
<dbReference type="PANTHER" id="PTHR43364">
    <property type="entry name" value="NADH-SPECIFIC METHYLGLYOXAL REDUCTASE-RELATED"/>
    <property type="match status" value="1"/>
</dbReference>
<dbReference type="Proteomes" id="UP000052013">
    <property type="component" value="Unassembled WGS sequence"/>
</dbReference>
<dbReference type="EMBL" id="AZEY01000028">
    <property type="protein sequence ID" value="KRL68010.1"/>
    <property type="molecule type" value="Genomic_DNA"/>
</dbReference>
<evidence type="ECO:0000259" key="1">
    <source>
        <dbReference type="Pfam" id="PF00248"/>
    </source>
</evidence>
<dbReference type="InterPro" id="IPR023210">
    <property type="entry name" value="NADP_OxRdtase_dom"/>
</dbReference>
<evidence type="ECO:0000313" key="2">
    <source>
        <dbReference type="EMBL" id="KRL68010.1"/>
    </source>
</evidence>
<dbReference type="PATRIC" id="fig|1423739.3.peg.2630"/>
<gene>
    <name evidence="2" type="ORF">FC85_GL002529</name>
</gene>
<dbReference type="Pfam" id="PF00248">
    <property type="entry name" value="Aldo_ket_red"/>
    <property type="match status" value="1"/>
</dbReference>
<organism evidence="2 3">
    <name type="scientific">Lentilactobacillus diolivorans DSM 14421</name>
    <dbReference type="NCBI Taxonomy" id="1423739"/>
    <lineage>
        <taxon>Bacteria</taxon>
        <taxon>Bacillati</taxon>
        <taxon>Bacillota</taxon>
        <taxon>Bacilli</taxon>
        <taxon>Lactobacillales</taxon>
        <taxon>Lactobacillaceae</taxon>
        <taxon>Lentilactobacillus</taxon>
    </lineage>
</organism>
<dbReference type="InterPro" id="IPR036812">
    <property type="entry name" value="NAD(P)_OxRdtase_dom_sf"/>
</dbReference>
<dbReference type="PANTHER" id="PTHR43364:SF1">
    <property type="entry name" value="OXIDOREDUCTASE YDHF"/>
    <property type="match status" value="1"/>
</dbReference>
<sequence length="317" mass="35417">MKTIKIGNTNFEASQVALGIMRMGDLSTEDAAKALEAAVDAGINYIDSADIYQGGNSETKFKEALKASGISRDKLFIQSKGGIILDPKRSHDGLVFGARYDFSKQHLIDSVDGILERMGIDYLDSFLLHRPDPLMEEADIADAFDTLQREGKVRHFGVSNFNPQQVEMVQSWINQRLLINQLQFNVVHSGMIRGGLHVNMIDDASVDHDGGILEYARRKHMTIQAWSPFNYGLFAGMYINDPKYPELNKKLEELGTKYHASKNAIATAWILRHPAKVQVLLGTMNPEHIKDSAAGADINLTKQEWYDLYFSAGNDLP</sequence>
<dbReference type="GO" id="GO:0005829">
    <property type="term" value="C:cytosol"/>
    <property type="evidence" value="ECO:0007669"/>
    <property type="project" value="TreeGrafter"/>
</dbReference>
<comment type="caution">
    <text evidence="2">The sequence shown here is derived from an EMBL/GenBank/DDBJ whole genome shotgun (WGS) entry which is preliminary data.</text>
</comment>
<dbReference type="RefSeq" id="WP_057864131.1">
    <property type="nucleotide sequence ID" value="NZ_AZEY01000028.1"/>
</dbReference>
<name>A0A0R1SMS8_9LACO</name>
<dbReference type="AlphaFoldDB" id="A0A0R1SMS8"/>
<reference evidence="2 3" key="1">
    <citation type="journal article" date="2015" name="Genome Announc.">
        <title>Expanding the biotechnology potential of lactobacilli through comparative genomics of 213 strains and associated genera.</title>
        <authorList>
            <person name="Sun Z."/>
            <person name="Harris H.M."/>
            <person name="McCann A."/>
            <person name="Guo C."/>
            <person name="Argimon S."/>
            <person name="Zhang W."/>
            <person name="Yang X."/>
            <person name="Jeffery I.B."/>
            <person name="Cooney J.C."/>
            <person name="Kagawa T.F."/>
            <person name="Liu W."/>
            <person name="Song Y."/>
            <person name="Salvetti E."/>
            <person name="Wrobel A."/>
            <person name="Rasinkangas P."/>
            <person name="Parkhill J."/>
            <person name="Rea M.C."/>
            <person name="O'Sullivan O."/>
            <person name="Ritari J."/>
            <person name="Douillard F.P."/>
            <person name="Paul Ross R."/>
            <person name="Yang R."/>
            <person name="Briner A.E."/>
            <person name="Felis G.E."/>
            <person name="de Vos W.M."/>
            <person name="Barrangou R."/>
            <person name="Klaenhammer T.R."/>
            <person name="Caufield P.W."/>
            <person name="Cui Y."/>
            <person name="Zhang H."/>
            <person name="O'Toole P.W."/>
        </authorList>
    </citation>
    <scope>NUCLEOTIDE SEQUENCE [LARGE SCALE GENOMIC DNA]</scope>
    <source>
        <strain evidence="2 3">DSM 14421</strain>
    </source>
</reference>